<dbReference type="Proteomes" id="UP000232688">
    <property type="component" value="Unassembled WGS sequence"/>
</dbReference>
<feature type="compositionally biased region" description="Basic residues" evidence="2">
    <location>
        <begin position="441"/>
        <end position="459"/>
    </location>
</feature>
<dbReference type="AlphaFoldDB" id="A0A2N0R5V0"/>
<gene>
    <name evidence="3" type="ORF">RhiirA1_470600</name>
</gene>
<protein>
    <submittedName>
        <fullName evidence="3">Uncharacterized protein</fullName>
    </submittedName>
</protein>
<reference evidence="3 4" key="1">
    <citation type="submission" date="2017-10" db="EMBL/GenBank/DDBJ databases">
        <title>Extensive intraspecific genome diversity in a model arbuscular mycorrhizal fungus.</title>
        <authorList>
            <person name="Chen E.C.H."/>
            <person name="Morin E."/>
            <person name="Baudet D."/>
            <person name="Noel J."/>
            <person name="Ndikumana S."/>
            <person name="Charron P."/>
            <person name="St-Onge C."/>
            <person name="Giorgi J."/>
            <person name="Grigoriev I.V."/>
            <person name="Roux C."/>
            <person name="Martin F.M."/>
            <person name="Corradi N."/>
        </authorList>
    </citation>
    <scope>NUCLEOTIDE SEQUENCE [LARGE SCALE GENOMIC DNA]</scope>
    <source>
        <strain evidence="3 4">A1</strain>
    </source>
</reference>
<name>A0A2N0R5V0_9GLOM</name>
<evidence type="ECO:0000256" key="1">
    <source>
        <dbReference type="SAM" id="Coils"/>
    </source>
</evidence>
<evidence type="ECO:0000256" key="2">
    <source>
        <dbReference type="SAM" id="MobiDB-lite"/>
    </source>
</evidence>
<keyword evidence="1" id="KW-0175">Coiled coil</keyword>
<comment type="caution">
    <text evidence="3">The sequence shown here is derived from an EMBL/GenBank/DDBJ whole genome shotgun (WGS) entry which is preliminary data.</text>
</comment>
<accession>A0A2N0R5V0</accession>
<dbReference type="EMBL" id="LLXH01001487">
    <property type="protein sequence ID" value="PKC58684.1"/>
    <property type="molecule type" value="Genomic_DNA"/>
</dbReference>
<reference evidence="3 4" key="2">
    <citation type="submission" date="2017-10" db="EMBL/GenBank/DDBJ databases">
        <title>Genome analyses suggest a sexual origin of heterokaryosis in a supposedly ancient asexual fungus.</title>
        <authorList>
            <person name="Corradi N."/>
            <person name="Sedzielewska K."/>
            <person name="Noel J."/>
            <person name="Charron P."/>
            <person name="Farinelli L."/>
            <person name="Marton T."/>
            <person name="Kruger M."/>
            <person name="Pelin A."/>
            <person name="Brachmann A."/>
            <person name="Corradi N."/>
        </authorList>
    </citation>
    <scope>NUCLEOTIDE SEQUENCE [LARGE SCALE GENOMIC DNA]</scope>
    <source>
        <strain evidence="3 4">A1</strain>
    </source>
</reference>
<evidence type="ECO:0000313" key="4">
    <source>
        <dbReference type="Proteomes" id="UP000232688"/>
    </source>
</evidence>
<organism evidence="3 4">
    <name type="scientific">Rhizophagus irregularis</name>
    <dbReference type="NCBI Taxonomy" id="588596"/>
    <lineage>
        <taxon>Eukaryota</taxon>
        <taxon>Fungi</taxon>
        <taxon>Fungi incertae sedis</taxon>
        <taxon>Mucoromycota</taxon>
        <taxon>Glomeromycotina</taxon>
        <taxon>Glomeromycetes</taxon>
        <taxon>Glomerales</taxon>
        <taxon>Glomeraceae</taxon>
        <taxon>Rhizophagus</taxon>
    </lineage>
</organism>
<dbReference type="VEuPathDB" id="FungiDB:RhiirFUN_005353"/>
<proteinExistence type="predicted"/>
<dbReference type="VEuPathDB" id="FungiDB:RhiirA1_470600"/>
<dbReference type="VEuPathDB" id="FungiDB:FUN_017520"/>
<feature type="coiled-coil region" evidence="1">
    <location>
        <begin position="319"/>
        <end position="360"/>
    </location>
</feature>
<sequence length="459" mass="52502">MSAIVTKYVADHKLSKDMSDEELSQHAPALLELLTDKLKRDKGRQRFRKGYEFSKEQAFILVPDQRICRSRSQVTPQMGGSEAGEVNLCQISDLIPGAETVEMIAQRIAQNNLSEKDVESIAKALSESASNDSAGLSRLTRLRRELRNLGVSEKIISATLIPERTRSANKIQKERREQRENEGIDFPDHFSLESVKERLDLYDVSNTPDMQALADVMIMLCIRPAEVKDLRISNGSVTGYSKNRDQQDNPRVFRSLERDEERAKLLLTWIQDAISSGQLRDPGVRGVKWFNTFLKRDRFLPETVAIVTDQKHSSDSSEIRALKKQLEEYHSQYNTLERKVKRLERDMRSIETELKVLDDLDYVGRDTVADLIEETIPLLVRDKSLIKNNPFSSSSGTDPRADVKYIRGQILKGLKSSSYSSESSEESDSVEIIEVRDKKAVPHKQRRRMRPRKVKRIVV</sequence>
<feature type="region of interest" description="Disordered" evidence="2">
    <location>
        <begin position="440"/>
        <end position="459"/>
    </location>
</feature>
<dbReference type="VEuPathDB" id="FungiDB:FUN_007354"/>
<evidence type="ECO:0000313" key="3">
    <source>
        <dbReference type="EMBL" id="PKC58684.1"/>
    </source>
</evidence>